<dbReference type="RefSeq" id="WP_002985334.1">
    <property type="nucleotide sequence ID" value="NZ_CP068108.1"/>
</dbReference>
<evidence type="ECO:0000313" key="2">
    <source>
        <dbReference type="EMBL" id="QQT98511.1"/>
    </source>
</evidence>
<accession>A0A9Q6Z5H1</accession>
<dbReference type="AlphaFoldDB" id="A0A9Q6Z5H1"/>
<proteinExistence type="predicted"/>
<evidence type="ECO:0000256" key="1">
    <source>
        <dbReference type="SAM" id="Phobius"/>
    </source>
</evidence>
<dbReference type="GeneID" id="93527933"/>
<feature type="transmembrane region" description="Helical" evidence="1">
    <location>
        <begin position="50"/>
        <end position="71"/>
    </location>
</feature>
<sequence>MEIIKSKYSLKFFFLYPLFFFLNIVFLGGLIYNLFTYSGIVFKGYFERELYDVVAIVFLLVLFFATQYYLISNCKSIAISDTGIKMERLLSKSIYIAKHDVIIQEGHDNIGHNPHTKTFTVISKQTNKKFKFREFEYKNYDKLIAFLKTEGYVFC</sequence>
<keyword evidence="1" id="KW-1133">Transmembrane helix</keyword>
<dbReference type="EMBL" id="CP068108">
    <property type="protein sequence ID" value="QQT98511.1"/>
    <property type="molecule type" value="Genomic_DNA"/>
</dbReference>
<evidence type="ECO:0000313" key="3">
    <source>
        <dbReference type="Proteomes" id="UP000596202"/>
    </source>
</evidence>
<keyword evidence="1" id="KW-0812">Transmembrane</keyword>
<protein>
    <submittedName>
        <fullName evidence="2">Uncharacterized protein</fullName>
    </submittedName>
</protein>
<gene>
    <name evidence="2" type="ORF">I6I88_09715</name>
</gene>
<dbReference type="Proteomes" id="UP000596202">
    <property type="component" value="Chromosome"/>
</dbReference>
<reference evidence="2 3" key="1">
    <citation type="submission" date="2021-01" db="EMBL/GenBank/DDBJ databases">
        <title>FDA dAtabase for Regulatory Grade micrObial Sequences (FDA-ARGOS): Supporting development and validation of Infectious Disease Dx tests.</title>
        <authorList>
            <person name="Sproer C."/>
            <person name="Gronow S."/>
            <person name="Severitt S."/>
            <person name="Schroder I."/>
            <person name="Tallon L."/>
            <person name="Sadzewicz L."/>
            <person name="Zhao X."/>
            <person name="Boylan J."/>
            <person name="Ott S."/>
            <person name="Bowen H."/>
            <person name="Vavikolanu K."/>
            <person name="Mehta A."/>
            <person name="Aluvathingal J."/>
            <person name="Nadendla S."/>
            <person name="Lowell S."/>
            <person name="Myers T."/>
            <person name="Yan Y."/>
            <person name="Sichtig H."/>
        </authorList>
    </citation>
    <scope>NUCLEOTIDE SEQUENCE [LARGE SCALE GENOMIC DNA]</scope>
    <source>
        <strain evidence="2 3">FDAARGOS_1131</strain>
    </source>
</reference>
<keyword evidence="1" id="KW-0472">Membrane</keyword>
<feature type="transmembrane region" description="Helical" evidence="1">
    <location>
        <begin position="12"/>
        <end position="35"/>
    </location>
</feature>
<name>A0A9Q6Z5H1_MYROD</name>
<organism evidence="2 3">
    <name type="scientific">Myroides odoratus</name>
    <name type="common">Flavobacterium odoratum</name>
    <dbReference type="NCBI Taxonomy" id="256"/>
    <lineage>
        <taxon>Bacteria</taxon>
        <taxon>Pseudomonadati</taxon>
        <taxon>Bacteroidota</taxon>
        <taxon>Flavobacteriia</taxon>
        <taxon>Flavobacteriales</taxon>
        <taxon>Flavobacteriaceae</taxon>
        <taxon>Myroides</taxon>
    </lineage>
</organism>